<dbReference type="InterPro" id="IPR023198">
    <property type="entry name" value="PGP-like_dom2"/>
</dbReference>
<comment type="similarity">
    <text evidence="4 10">Belongs to the HAD-like hydrolase superfamily. CbbY/CbbZ/Gph/YieH family.</text>
</comment>
<dbReference type="Pfam" id="PF13419">
    <property type="entry name" value="HAD_2"/>
    <property type="match status" value="1"/>
</dbReference>
<evidence type="ECO:0000256" key="1">
    <source>
        <dbReference type="ARBA" id="ARBA00000830"/>
    </source>
</evidence>
<evidence type="ECO:0000313" key="12">
    <source>
        <dbReference type="Proteomes" id="UP000325302"/>
    </source>
</evidence>
<feature type="binding site" evidence="10">
    <location>
        <position position="16"/>
    </location>
    <ligand>
        <name>Mg(2+)</name>
        <dbReference type="ChEBI" id="CHEBI:18420"/>
    </ligand>
</feature>
<dbReference type="InterPro" id="IPR037512">
    <property type="entry name" value="PGPase_prok"/>
</dbReference>
<dbReference type="SFLD" id="SFLDS00003">
    <property type="entry name" value="Haloacid_Dehalogenase"/>
    <property type="match status" value="1"/>
</dbReference>
<dbReference type="GO" id="GO:0005829">
    <property type="term" value="C:cytosol"/>
    <property type="evidence" value="ECO:0007669"/>
    <property type="project" value="TreeGrafter"/>
</dbReference>
<dbReference type="InterPro" id="IPR036412">
    <property type="entry name" value="HAD-like_sf"/>
</dbReference>
<dbReference type="InterPro" id="IPR023214">
    <property type="entry name" value="HAD_sf"/>
</dbReference>
<comment type="catalytic activity">
    <reaction evidence="1 10">
        <text>2-phosphoglycolate + H2O = glycolate + phosphate</text>
        <dbReference type="Rhea" id="RHEA:14369"/>
        <dbReference type="ChEBI" id="CHEBI:15377"/>
        <dbReference type="ChEBI" id="CHEBI:29805"/>
        <dbReference type="ChEBI" id="CHEBI:43474"/>
        <dbReference type="ChEBI" id="CHEBI:58033"/>
        <dbReference type="EC" id="3.1.3.18"/>
    </reaction>
</comment>
<dbReference type="FunFam" id="3.40.50.1000:FF:000022">
    <property type="entry name" value="Phosphoglycolate phosphatase"/>
    <property type="match status" value="1"/>
</dbReference>
<keyword evidence="9 10" id="KW-0119">Carbohydrate metabolism</keyword>
<evidence type="ECO:0000256" key="8">
    <source>
        <dbReference type="ARBA" id="ARBA00022842"/>
    </source>
</evidence>
<evidence type="ECO:0000256" key="2">
    <source>
        <dbReference type="ARBA" id="ARBA00001946"/>
    </source>
</evidence>
<evidence type="ECO:0000313" key="11">
    <source>
        <dbReference type="EMBL" id="KAA0874039.1"/>
    </source>
</evidence>
<name>A0A5A9W1F0_9GAMM</name>
<keyword evidence="7 10" id="KW-0378">Hydrolase</keyword>
<dbReference type="InterPro" id="IPR006439">
    <property type="entry name" value="HAD-SF_hydro_IA"/>
</dbReference>
<comment type="caution">
    <text evidence="11">The sequence shown here is derived from an EMBL/GenBank/DDBJ whole genome shotgun (WGS) entry which is preliminary data.</text>
</comment>
<evidence type="ECO:0000256" key="3">
    <source>
        <dbReference type="ARBA" id="ARBA00004818"/>
    </source>
</evidence>
<dbReference type="SFLD" id="SFLDG01129">
    <property type="entry name" value="C1.5:_HAD__Beta-PGM__Phosphata"/>
    <property type="match status" value="1"/>
</dbReference>
<comment type="cofactor">
    <cofactor evidence="2 10">
        <name>Mg(2+)</name>
        <dbReference type="ChEBI" id="CHEBI:18420"/>
    </cofactor>
</comment>
<proteinExistence type="inferred from homology"/>
<comment type="pathway">
    <text evidence="3 10">Organic acid metabolism; glycolate biosynthesis; glycolate from 2-phosphoglycolate: step 1/1.</text>
</comment>
<accession>A0A5A9W1F0</accession>
<dbReference type="NCBIfam" id="TIGR01549">
    <property type="entry name" value="HAD-SF-IA-v1"/>
    <property type="match status" value="1"/>
</dbReference>
<organism evidence="11 12">
    <name type="scientific">Nitrincola tapanii</name>
    <dbReference type="NCBI Taxonomy" id="1708751"/>
    <lineage>
        <taxon>Bacteria</taxon>
        <taxon>Pseudomonadati</taxon>
        <taxon>Pseudomonadota</taxon>
        <taxon>Gammaproteobacteria</taxon>
        <taxon>Oceanospirillales</taxon>
        <taxon>Oceanospirillaceae</taxon>
        <taxon>Nitrincola</taxon>
    </lineage>
</organism>
<dbReference type="Gene3D" id="3.40.50.1000">
    <property type="entry name" value="HAD superfamily/HAD-like"/>
    <property type="match status" value="1"/>
</dbReference>
<keyword evidence="8 10" id="KW-0460">Magnesium</keyword>
<evidence type="ECO:0000256" key="9">
    <source>
        <dbReference type="ARBA" id="ARBA00023277"/>
    </source>
</evidence>
<evidence type="ECO:0000256" key="5">
    <source>
        <dbReference type="ARBA" id="ARBA00013078"/>
    </source>
</evidence>
<feature type="binding site" evidence="10">
    <location>
        <position position="18"/>
    </location>
    <ligand>
        <name>Mg(2+)</name>
        <dbReference type="ChEBI" id="CHEBI:18420"/>
    </ligand>
</feature>
<reference evidence="11 12" key="1">
    <citation type="submission" date="2019-03" db="EMBL/GenBank/DDBJ databases">
        <title>Nitrincola sp. nov. isolated from an Indian soda lake.</title>
        <authorList>
            <person name="Joshi A."/>
            <person name="Thite S.V."/>
            <person name="Joseph N."/>
            <person name="Dhotre D."/>
            <person name="Moorthy M."/>
            <person name="Shouche Y.S."/>
        </authorList>
    </citation>
    <scope>NUCLEOTIDE SEQUENCE [LARGE SCALE GENOMIC DNA]</scope>
    <source>
        <strain evidence="11 12">MEB193</strain>
    </source>
</reference>
<keyword evidence="6 10" id="KW-0479">Metal-binding</keyword>
<gene>
    <name evidence="11" type="ORF">E1H14_09675</name>
</gene>
<evidence type="ECO:0000256" key="7">
    <source>
        <dbReference type="ARBA" id="ARBA00022801"/>
    </source>
</evidence>
<dbReference type="RefSeq" id="WP_149391271.1">
    <property type="nucleotide sequence ID" value="NZ_SMRS01000007.1"/>
</dbReference>
<dbReference type="Gene3D" id="1.10.150.240">
    <property type="entry name" value="Putative phosphatase, domain 2"/>
    <property type="match status" value="1"/>
</dbReference>
<dbReference type="InterPro" id="IPR041492">
    <property type="entry name" value="HAD_2"/>
</dbReference>
<dbReference type="UniPathway" id="UPA00865">
    <property type="reaction ID" value="UER00834"/>
</dbReference>
<dbReference type="Proteomes" id="UP000325302">
    <property type="component" value="Unassembled WGS sequence"/>
</dbReference>
<dbReference type="GO" id="GO:0006281">
    <property type="term" value="P:DNA repair"/>
    <property type="evidence" value="ECO:0007669"/>
    <property type="project" value="TreeGrafter"/>
</dbReference>
<evidence type="ECO:0000256" key="10">
    <source>
        <dbReference type="HAMAP-Rule" id="MF_00495"/>
    </source>
</evidence>
<dbReference type="SUPFAM" id="SSF56784">
    <property type="entry name" value="HAD-like"/>
    <property type="match status" value="1"/>
</dbReference>
<dbReference type="HAMAP" id="MF_00495">
    <property type="entry name" value="GPH_hydrolase_bact"/>
    <property type="match status" value="1"/>
</dbReference>
<protein>
    <recommendedName>
        <fullName evidence="5 10">Phosphoglycolate phosphatase</fullName>
        <shortName evidence="10">PGP</shortName>
        <shortName evidence="10">PGPase</shortName>
        <ecNumber evidence="5 10">3.1.3.18</ecNumber>
    </recommendedName>
</protein>
<dbReference type="PANTHER" id="PTHR43434">
    <property type="entry name" value="PHOSPHOGLYCOLATE PHOSPHATASE"/>
    <property type="match status" value="1"/>
</dbReference>
<comment type="function">
    <text evidence="10">Specifically catalyzes the dephosphorylation of 2-phosphoglycolate. Is involved in the dissimilation of the intracellular 2-phosphoglycolate formed during the DNA repair of 3'-phosphoglycolate ends, a major class of DNA lesions induced by oxidative stress.</text>
</comment>
<dbReference type="AlphaFoldDB" id="A0A5A9W1F0"/>
<keyword evidence="12" id="KW-1185">Reference proteome</keyword>
<sequence length="225" mass="24660">MRENFAQGRPAALIYDLDGTLVDSVPDLARAVDQMLLALGADMAGEAAVRTWVGLGAQRLVEQALAASAAFDSQSAEEIFPVAYELFLSAYSQCNGRLSQIYPGVRAFLEHWHAEGIPQVVVTNKPAAFTEPLLAQMQLQHFFVQVVAGDHLARKKPYPDQLNWVFEQLQLLAQEVLMLGDSRNDIQAARAAGCPVICVDYGYNHGVPIAQDQPDRVVKSLLDLL</sequence>
<dbReference type="PANTHER" id="PTHR43434:SF1">
    <property type="entry name" value="PHOSPHOGLYCOLATE PHOSPHATASE"/>
    <property type="match status" value="1"/>
</dbReference>
<evidence type="ECO:0000256" key="6">
    <source>
        <dbReference type="ARBA" id="ARBA00022723"/>
    </source>
</evidence>
<dbReference type="InterPro" id="IPR050155">
    <property type="entry name" value="HAD-like_hydrolase_sf"/>
</dbReference>
<dbReference type="NCBIfam" id="TIGR01509">
    <property type="entry name" value="HAD-SF-IA-v3"/>
    <property type="match status" value="1"/>
</dbReference>
<dbReference type="NCBIfam" id="TIGR01449">
    <property type="entry name" value="PGP_bact"/>
    <property type="match status" value="1"/>
</dbReference>
<dbReference type="EMBL" id="SMRS01000007">
    <property type="protein sequence ID" value="KAA0874039.1"/>
    <property type="molecule type" value="Genomic_DNA"/>
</dbReference>
<dbReference type="CDD" id="cd16417">
    <property type="entry name" value="HAD_PGPase"/>
    <property type="match status" value="1"/>
</dbReference>
<dbReference type="NCBIfam" id="NF009695">
    <property type="entry name" value="PRK13222.1-2"/>
    <property type="match status" value="1"/>
</dbReference>
<dbReference type="EC" id="3.1.3.18" evidence="5 10"/>
<dbReference type="GO" id="GO:0005975">
    <property type="term" value="P:carbohydrate metabolic process"/>
    <property type="evidence" value="ECO:0007669"/>
    <property type="project" value="InterPro"/>
</dbReference>
<feature type="active site" description="Nucleophile" evidence="10">
    <location>
        <position position="16"/>
    </location>
</feature>
<dbReference type="OrthoDB" id="9776368at2"/>
<dbReference type="GO" id="GO:0008967">
    <property type="term" value="F:phosphoglycolate phosphatase activity"/>
    <property type="evidence" value="ECO:0007669"/>
    <property type="project" value="UniProtKB-UniRule"/>
</dbReference>
<evidence type="ECO:0000256" key="4">
    <source>
        <dbReference type="ARBA" id="ARBA00006171"/>
    </source>
</evidence>
<dbReference type="GO" id="GO:0046872">
    <property type="term" value="F:metal ion binding"/>
    <property type="evidence" value="ECO:0007669"/>
    <property type="project" value="UniProtKB-KW"/>
</dbReference>
<dbReference type="SFLD" id="SFLDG01135">
    <property type="entry name" value="C1.5.6:_HAD__Beta-PGM__Phospha"/>
    <property type="match status" value="1"/>
</dbReference>
<feature type="binding site" evidence="10">
    <location>
        <position position="181"/>
    </location>
    <ligand>
        <name>Mg(2+)</name>
        <dbReference type="ChEBI" id="CHEBI:18420"/>
    </ligand>
</feature>
<dbReference type="GO" id="GO:0046295">
    <property type="term" value="P:glycolate biosynthetic process"/>
    <property type="evidence" value="ECO:0007669"/>
    <property type="project" value="UniProtKB-UniRule"/>
</dbReference>